<dbReference type="EMBL" id="LR796485">
    <property type="protein sequence ID" value="CAB4147726.1"/>
    <property type="molecule type" value="Genomic_DNA"/>
</dbReference>
<evidence type="ECO:0000313" key="1">
    <source>
        <dbReference type="EMBL" id="CAB4147726.1"/>
    </source>
</evidence>
<dbReference type="EMBL" id="LR796959">
    <property type="protein sequence ID" value="CAB4177917.1"/>
    <property type="molecule type" value="Genomic_DNA"/>
</dbReference>
<sequence>MSGSAQGLPQRLTAFLDPKTGLVTDTWWRFLNAMFQRTGGAQGTSGLDDVIQYGNMADVPTDTPPDAAAWLANAMADVPDATSPDEVAWLANMMADVPDADPFAWQAAPQMDVPTEPENDPAAIALMVAD</sequence>
<evidence type="ECO:0000313" key="4">
    <source>
        <dbReference type="EMBL" id="CAB4218182.1"/>
    </source>
</evidence>
<evidence type="ECO:0000313" key="3">
    <source>
        <dbReference type="EMBL" id="CAB4187130.1"/>
    </source>
</evidence>
<organism evidence="3">
    <name type="scientific">uncultured Caudovirales phage</name>
    <dbReference type="NCBI Taxonomy" id="2100421"/>
    <lineage>
        <taxon>Viruses</taxon>
        <taxon>Duplodnaviria</taxon>
        <taxon>Heunggongvirae</taxon>
        <taxon>Uroviricota</taxon>
        <taxon>Caudoviricetes</taxon>
        <taxon>Peduoviridae</taxon>
        <taxon>Maltschvirus</taxon>
        <taxon>Maltschvirus maltsch</taxon>
    </lineage>
</organism>
<reference evidence="3" key="1">
    <citation type="submission" date="2020-05" db="EMBL/GenBank/DDBJ databases">
        <authorList>
            <person name="Chiriac C."/>
            <person name="Salcher M."/>
            <person name="Ghai R."/>
            <person name="Kavagutti S V."/>
        </authorList>
    </citation>
    <scope>NUCLEOTIDE SEQUENCE</scope>
</reference>
<evidence type="ECO:0000313" key="2">
    <source>
        <dbReference type="EMBL" id="CAB4177917.1"/>
    </source>
</evidence>
<proteinExistence type="predicted"/>
<name>A0A6J5QRJ8_9CAUD</name>
<gene>
    <name evidence="2" type="ORF">UFOVP1011_9</name>
    <name evidence="3" type="ORF">UFOVP1162_55</name>
    <name evidence="4" type="ORF">UFOVP1611_2</name>
    <name evidence="1" type="ORF">UFOVP504_41</name>
</gene>
<accession>A0A6J5QRJ8</accession>
<protein>
    <submittedName>
        <fullName evidence="3">Uncharacterized protein</fullName>
    </submittedName>
</protein>
<dbReference type="EMBL" id="LR797465">
    <property type="protein sequence ID" value="CAB4218182.1"/>
    <property type="molecule type" value="Genomic_DNA"/>
</dbReference>
<dbReference type="EMBL" id="LR797101">
    <property type="protein sequence ID" value="CAB4187130.1"/>
    <property type="molecule type" value="Genomic_DNA"/>
</dbReference>